<evidence type="ECO:0000256" key="2">
    <source>
        <dbReference type="ARBA" id="ARBA00022490"/>
    </source>
</evidence>
<dbReference type="Proteomes" id="UP000285301">
    <property type="component" value="Unassembled WGS sequence"/>
</dbReference>
<gene>
    <name evidence="11" type="ORF">B4U79_01180</name>
</gene>
<feature type="binding site" evidence="9">
    <location>
        <position position="111"/>
    </location>
    <ligand>
        <name>Zn(2+)</name>
        <dbReference type="ChEBI" id="CHEBI:29105"/>
    </ligand>
</feature>
<feature type="domain" description="Class II aldolase/adducin N-terminal" evidence="10">
    <location>
        <begin position="22"/>
        <end position="218"/>
    </location>
</feature>
<dbReference type="InterPro" id="IPR036409">
    <property type="entry name" value="Aldolase_II/adducin_N_sf"/>
</dbReference>
<dbReference type="NCBIfam" id="TIGR03328">
    <property type="entry name" value="salvage_mtnB"/>
    <property type="match status" value="1"/>
</dbReference>
<dbReference type="UniPathway" id="UPA00904">
    <property type="reaction ID" value="UER00875"/>
</dbReference>
<comment type="similarity">
    <text evidence="9">Belongs to the aldolase class II family. MtnB subfamily.</text>
</comment>
<dbReference type="FunFam" id="3.40.225.10:FF:000003">
    <property type="entry name" value="Methylthioribulose-1-phosphate dehydratase"/>
    <property type="match status" value="1"/>
</dbReference>
<dbReference type="OrthoDB" id="191080at2759"/>
<organism evidence="11 12">
    <name type="scientific">Dinothrombium tinctorium</name>
    <dbReference type="NCBI Taxonomy" id="1965070"/>
    <lineage>
        <taxon>Eukaryota</taxon>
        <taxon>Metazoa</taxon>
        <taxon>Ecdysozoa</taxon>
        <taxon>Arthropoda</taxon>
        <taxon>Chelicerata</taxon>
        <taxon>Arachnida</taxon>
        <taxon>Acari</taxon>
        <taxon>Acariformes</taxon>
        <taxon>Trombidiformes</taxon>
        <taxon>Prostigmata</taxon>
        <taxon>Anystina</taxon>
        <taxon>Parasitengona</taxon>
        <taxon>Trombidioidea</taxon>
        <taxon>Trombidiidae</taxon>
        <taxon>Dinothrombium</taxon>
    </lineage>
</organism>
<evidence type="ECO:0000313" key="11">
    <source>
        <dbReference type="EMBL" id="RWS03869.1"/>
    </source>
</evidence>
<keyword evidence="3 9" id="KW-0028">Amino-acid biosynthesis</keyword>
<dbReference type="SMART" id="SM01007">
    <property type="entry name" value="Aldolase_II"/>
    <property type="match status" value="1"/>
</dbReference>
<evidence type="ECO:0000313" key="12">
    <source>
        <dbReference type="Proteomes" id="UP000285301"/>
    </source>
</evidence>
<dbReference type="GO" id="GO:0019509">
    <property type="term" value="P:L-methionine salvage from methylthioadenosine"/>
    <property type="evidence" value="ECO:0007669"/>
    <property type="project" value="UniProtKB-UniRule"/>
</dbReference>
<keyword evidence="6 9" id="KW-0486">Methionine biosynthesis</keyword>
<dbReference type="GO" id="GO:0046570">
    <property type="term" value="F:methylthioribulose 1-phosphate dehydratase activity"/>
    <property type="evidence" value="ECO:0007669"/>
    <property type="project" value="UniProtKB-UniRule"/>
</dbReference>
<dbReference type="HAMAP" id="MF_03116">
    <property type="entry name" value="Salvage_MtnB_euk"/>
    <property type="match status" value="1"/>
</dbReference>
<accession>A0A443QLP4</accession>
<dbReference type="PANTHER" id="PTHR10640">
    <property type="entry name" value="METHYLTHIORIBULOSE-1-PHOSPHATE DEHYDRATASE"/>
    <property type="match status" value="1"/>
</dbReference>
<keyword evidence="7 9" id="KW-0456">Lyase</keyword>
<feature type="binding site" evidence="9">
    <location>
        <position position="113"/>
    </location>
    <ligand>
        <name>Zn(2+)</name>
        <dbReference type="ChEBI" id="CHEBI:29105"/>
    </ligand>
</feature>
<dbReference type="GO" id="GO:0005737">
    <property type="term" value="C:cytoplasm"/>
    <property type="evidence" value="ECO:0007669"/>
    <property type="project" value="UniProtKB-SubCell"/>
</dbReference>
<dbReference type="SUPFAM" id="SSF53639">
    <property type="entry name" value="AraD/HMP-PK domain-like"/>
    <property type="match status" value="1"/>
</dbReference>
<comment type="subcellular location">
    <subcellularLocation>
        <location evidence="9">Cytoplasm</location>
    </subcellularLocation>
</comment>
<evidence type="ECO:0000256" key="1">
    <source>
        <dbReference type="ARBA" id="ARBA00006274"/>
    </source>
</evidence>
<evidence type="ECO:0000256" key="8">
    <source>
        <dbReference type="ARBA" id="ARBA00060021"/>
    </source>
</evidence>
<feature type="binding site" evidence="9">
    <location>
        <position position="191"/>
    </location>
    <ligand>
        <name>Zn(2+)</name>
        <dbReference type="ChEBI" id="CHEBI:29105"/>
    </ligand>
</feature>
<evidence type="ECO:0000259" key="10">
    <source>
        <dbReference type="SMART" id="SM01007"/>
    </source>
</evidence>
<dbReference type="GO" id="GO:0008270">
    <property type="term" value="F:zinc ion binding"/>
    <property type="evidence" value="ECO:0007669"/>
    <property type="project" value="UniProtKB-UniRule"/>
</dbReference>
<dbReference type="InterPro" id="IPR017714">
    <property type="entry name" value="MethylthioRu-1-P_deHdtase_MtnB"/>
</dbReference>
<dbReference type="Pfam" id="PF00596">
    <property type="entry name" value="Aldolase_II"/>
    <property type="match status" value="1"/>
</dbReference>
<comment type="similarity">
    <text evidence="1">Belongs to the aldolase class II family. Adducin subfamily.</text>
</comment>
<comment type="caution">
    <text evidence="11">The sequence shown here is derived from an EMBL/GenBank/DDBJ whole genome shotgun (WGS) entry which is preliminary data.</text>
</comment>
<keyword evidence="5 9" id="KW-0862">Zinc</keyword>
<keyword evidence="12" id="KW-1185">Reference proteome</keyword>
<evidence type="ECO:0000256" key="5">
    <source>
        <dbReference type="ARBA" id="ARBA00022833"/>
    </source>
</evidence>
<dbReference type="Gene3D" id="3.40.225.10">
    <property type="entry name" value="Class II aldolase/adducin N-terminal domain"/>
    <property type="match status" value="1"/>
</dbReference>
<feature type="active site" description="Proton donor/acceptor" evidence="9">
    <location>
        <position position="135"/>
    </location>
</feature>
<comment type="catalytic activity">
    <reaction evidence="9">
        <text>5-(methylsulfanyl)-D-ribulose 1-phosphate = 5-methylsulfanyl-2,3-dioxopentyl phosphate + H2O</text>
        <dbReference type="Rhea" id="RHEA:15549"/>
        <dbReference type="ChEBI" id="CHEBI:15377"/>
        <dbReference type="ChEBI" id="CHEBI:58548"/>
        <dbReference type="ChEBI" id="CHEBI:58828"/>
        <dbReference type="EC" id="4.2.1.109"/>
    </reaction>
</comment>
<dbReference type="PANTHER" id="PTHR10640:SF7">
    <property type="entry name" value="METHYLTHIORIBULOSE-1-PHOSPHATE DEHYDRATASE"/>
    <property type="match status" value="1"/>
</dbReference>
<proteinExistence type="inferred from homology"/>
<dbReference type="InterPro" id="IPR027514">
    <property type="entry name" value="Salvage_MtnB_euk"/>
</dbReference>
<keyword evidence="4 9" id="KW-0479">Metal-binding</keyword>
<dbReference type="InterPro" id="IPR001303">
    <property type="entry name" value="Aldolase_II/adducin_N"/>
</dbReference>
<name>A0A443QLP4_9ACAR</name>
<dbReference type="STRING" id="1965070.A0A443QLP4"/>
<keyword evidence="2 9" id="KW-0963">Cytoplasm</keyword>
<evidence type="ECO:0000256" key="3">
    <source>
        <dbReference type="ARBA" id="ARBA00022605"/>
    </source>
</evidence>
<evidence type="ECO:0000256" key="6">
    <source>
        <dbReference type="ARBA" id="ARBA00023167"/>
    </source>
</evidence>
<evidence type="ECO:0000256" key="9">
    <source>
        <dbReference type="HAMAP-Rule" id="MF_03116"/>
    </source>
</evidence>
<comment type="cofactor">
    <cofactor evidence="9">
        <name>Zn(2+)</name>
        <dbReference type="ChEBI" id="CHEBI:29105"/>
    </cofactor>
    <text evidence="9">Binds 1 zinc ion per subunit.</text>
</comment>
<feature type="binding site" evidence="9">
    <location>
        <position position="93"/>
    </location>
    <ligand>
        <name>substrate</name>
    </ligand>
</feature>
<evidence type="ECO:0000256" key="7">
    <source>
        <dbReference type="ARBA" id="ARBA00023239"/>
    </source>
</evidence>
<comment type="pathway">
    <text evidence="9">Amino-acid biosynthesis; L-methionine biosynthesis via salvage pathway; L-methionine from S-methyl-5-thio-alpha-D-ribose 1-phosphate: step 2/6.</text>
</comment>
<reference evidence="11 12" key="1">
    <citation type="journal article" date="2018" name="Gigascience">
        <title>Genomes of trombidid mites reveal novel predicted allergens and laterally-transferred genes associated with secondary metabolism.</title>
        <authorList>
            <person name="Dong X."/>
            <person name="Chaisiri K."/>
            <person name="Xia D."/>
            <person name="Armstrong S.D."/>
            <person name="Fang Y."/>
            <person name="Donnelly M.J."/>
            <person name="Kadowaki T."/>
            <person name="McGarry J.W."/>
            <person name="Darby A.C."/>
            <person name="Makepeace B.L."/>
        </authorList>
    </citation>
    <scope>NUCLEOTIDE SEQUENCE [LARGE SCALE GENOMIC DNA]</scope>
    <source>
        <strain evidence="11">UoL-WK</strain>
    </source>
</reference>
<evidence type="ECO:0000256" key="4">
    <source>
        <dbReference type="ARBA" id="ARBA00022723"/>
    </source>
</evidence>
<comment type="function">
    <text evidence="8">Catalyzes the dehydration of methylthioribulose-1-phosphate (MTRu-1-P) into 2,3-diketo-5-methylthiopentyl-1-phosphate (DK-MTP-1-P). Functions in the methionine salvage pathway, which plays a key role in cancer, apoptosis, microbial proliferation and inflammation. May inhibit the CASP1-related inflammatory response (pyroptosis), the CASP9-dependent apoptotic pathway and the cytochrome c-dependent and APAF1-mediated cell death.</text>
</comment>
<dbReference type="EC" id="4.2.1.109" evidence="9"/>
<dbReference type="EMBL" id="NCKU01006064">
    <property type="protein sequence ID" value="RWS03869.1"/>
    <property type="molecule type" value="Genomic_DNA"/>
</dbReference>
<protein>
    <recommendedName>
        <fullName evidence="9">Probable methylthioribulose-1-phosphate dehydratase</fullName>
        <shortName evidence="9">MTRu-1-P dehydratase</shortName>
        <ecNumber evidence="9">4.2.1.109</ecNumber>
    </recommendedName>
</protein>
<sequence>MNCVSKRDESTAKGSEENDVPALISQLCRQFYTLGWVSGTGGGISIKFGESIFIAPSGVQKERIDPSDVFELNSNGECVREPCASKKLKMSECTPLFMNAYRLRNAGAVIHSHDVNANLVTLLATGNEFKISNQEMIKGIKKGSSNESHRYDDTLIVPIIENTAFERDLTESMAKAINDYPNTNAVLVRRHGVYVWGPNWQSAKTMAECYHYLFEIALKMKLYGLKDS</sequence>
<dbReference type="AlphaFoldDB" id="A0A443QLP4"/>